<organism evidence="1 2">
    <name type="scientific">Streptomyces morookaense</name>
    <name type="common">Streptoverticillium morookaense</name>
    <dbReference type="NCBI Taxonomy" id="1970"/>
    <lineage>
        <taxon>Bacteria</taxon>
        <taxon>Bacillati</taxon>
        <taxon>Actinomycetota</taxon>
        <taxon>Actinomycetes</taxon>
        <taxon>Kitasatosporales</taxon>
        <taxon>Streptomycetaceae</taxon>
        <taxon>Streptomyces</taxon>
    </lineage>
</organism>
<evidence type="ECO:0000313" key="2">
    <source>
        <dbReference type="Proteomes" id="UP000587462"/>
    </source>
</evidence>
<keyword evidence="2" id="KW-1185">Reference proteome</keyword>
<reference evidence="1 2" key="1">
    <citation type="submission" date="2020-04" db="EMBL/GenBank/DDBJ databases">
        <title>Draft Genome Sequence of Streptomyces morookaense DSM 40503, an 8-azaguanine-producing strain.</title>
        <authorList>
            <person name="Qi J."/>
            <person name="Gao J.-M."/>
        </authorList>
    </citation>
    <scope>NUCLEOTIDE SEQUENCE [LARGE SCALE GENOMIC DNA]</scope>
    <source>
        <strain evidence="1 2">DSM 40503</strain>
    </source>
</reference>
<protein>
    <recommendedName>
        <fullName evidence="3">HNH endonuclease</fullName>
    </recommendedName>
</protein>
<gene>
    <name evidence="1" type="ORF">HG542_27850</name>
</gene>
<evidence type="ECO:0008006" key="3">
    <source>
        <dbReference type="Google" id="ProtNLM"/>
    </source>
</evidence>
<dbReference type="Proteomes" id="UP000587462">
    <property type="component" value="Unassembled WGS sequence"/>
</dbReference>
<dbReference type="RefSeq" id="WP_171086183.1">
    <property type="nucleotide sequence ID" value="NZ_BNBU01000004.1"/>
</dbReference>
<evidence type="ECO:0000313" key="1">
    <source>
        <dbReference type="EMBL" id="NVK81444.1"/>
    </source>
</evidence>
<dbReference type="AlphaFoldDB" id="A0A7Y7B9R6"/>
<dbReference type="EMBL" id="JABBXF010000080">
    <property type="protein sequence ID" value="NVK81444.1"/>
    <property type="molecule type" value="Genomic_DNA"/>
</dbReference>
<comment type="caution">
    <text evidence="1">The sequence shown here is derived from an EMBL/GenBank/DDBJ whole genome shotgun (WGS) entry which is preliminary data.</text>
</comment>
<name>A0A7Y7B9R6_STRMO</name>
<sequence>MVMPSWQDKAFGGRIRAALWLETEVGEGEIFTKAALRKAFPDVAQIDRRVRELRDYGWQIDTNRDDPALKLEEQRYVSRGAEIWKPGQAKLPKHKTSLSKAERDKVFMADNFLCRTCGIGVGEVYDGGVATSKLGVTRRKVRLADGTTSVQLVTECDQCRAGAGREIDLGKLLGDVKALAPLERTVLVEWITADRRERGQLEKLWGMYRTLPEESREAFIKAVTGGEGE</sequence>
<proteinExistence type="predicted"/>
<accession>A0A7Y7B9R6</accession>